<dbReference type="InterPro" id="IPR045585">
    <property type="entry name" value="CdaA_N"/>
</dbReference>
<evidence type="ECO:0000256" key="5">
    <source>
        <dbReference type="ARBA" id="ARBA00022695"/>
    </source>
</evidence>
<accession>A0A9D9NNA3</accession>
<feature type="transmembrane region" description="Helical" evidence="10">
    <location>
        <begin position="33"/>
        <end position="52"/>
    </location>
</feature>
<evidence type="ECO:0000256" key="6">
    <source>
        <dbReference type="ARBA" id="ARBA00022741"/>
    </source>
</evidence>
<comment type="function">
    <text evidence="10">Catalyzes the condensation of 2 ATP molecules into cyclic di-AMP (c-di-AMP), a second messenger used to regulate differing processes in different bacteria.</text>
</comment>
<dbReference type="InterPro" id="IPR014046">
    <property type="entry name" value="C-di-AMP_synthase"/>
</dbReference>
<sequence length="267" mass="29681">MLEFLHFTWIDLLDILMVTFLIFLAFRWIRGSTAVNIFVAIVIVLLIYIIASSIGMKMISSVLGTLINVGAIALIIIFQPEIRRFLNSLGRRAGDTLERRSFLGKIFPKQIIQSVNAKSVTEIAEACREMSDQRTGALIIIRKKDTLQEIIDTGDVIDARISRRLIMNIFYKNSPLHDGAMIIGDDRIIAARCTLPITDRSDLPARFGMRHKAAVGISEQSDADVVVVSEQTGGISFVRSGKVRPIDSISNLKLLLAGELDNERPDA</sequence>
<evidence type="ECO:0000313" key="12">
    <source>
        <dbReference type="EMBL" id="MBO8479720.1"/>
    </source>
</evidence>
<dbReference type="GO" id="GO:0106408">
    <property type="term" value="F:diadenylate cyclase activity"/>
    <property type="evidence" value="ECO:0007669"/>
    <property type="project" value="UniProtKB-EC"/>
</dbReference>
<keyword evidence="9 10" id="KW-0472">Membrane</keyword>
<dbReference type="EC" id="2.7.7.85" evidence="10"/>
<dbReference type="HAMAP" id="MF_01499">
    <property type="entry name" value="DacA"/>
    <property type="match status" value="1"/>
</dbReference>
<evidence type="ECO:0000256" key="8">
    <source>
        <dbReference type="ARBA" id="ARBA00022989"/>
    </source>
</evidence>
<dbReference type="PROSITE" id="PS51794">
    <property type="entry name" value="DAC"/>
    <property type="match status" value="1"/>
</dbReference>
<keyword evidence="4 10" id="KW-0812">Transmembrane</keyword>
<dbReference type="Proteomes" id="UP000823769">
    <property type="component" value="Unassembled WGS sequence"/>
</dbReference>
<evidence type="ECO:0000256" key="10">
    <source>
        <dbReference type="HAMAP-Rule" id="MF_01499"/>
    </source>
</evidence>
<reference evidence="12" key="1">
    <citation type="submission" date="2020-10" db="EMBL/GenBank/DDBJ databases">
        <authorList>
            <person name="Gilroy R."/>
        </authorList>
    </citation>
    <scope>NUCLEOTIDE SEQUENCE</scope>
    <source>
        <strain evidence="12">B3-1481</strain>
    </source>
</reference>
<evidence type="ECO:0000256" key="3">
    <source>
        <dbReference type="ARBA" id="ARBA00022679"/>
    </source>
</evidence>
<dbReference type="GO" id="GO:0005524">
    <property type="term" value="F:ATP binding"/>
    <property type="evidence" value="ECO:0007669"/>
    <property type="project" value="UniProtKB-UniRule"/>
</dbReference>
<organism evidence="12 13">
    <name type="scientific">Candidatus Cryptobacteroides avistercoris</name>
    <dbReference type="NCBI Taxonomy" id="2840758"/>
    <lineage>
        <taxon>Bacteria</taxon>
        <taxon>Pseudomonadati</taxon>
        <taxon>Bacteroidota</taxon>
        <taxon>Bacteroidia</taxon>
        <taxon>Bacteroidales</taxon>
        <taxon>Candidatus Cryptobacteroides</taxon>
    </lineage>
</organism>
<feature type="domain" description="DAC" evidence="11">
    <location>
        <begin position="79"/>
        <end position="251"/>
    </location>
</feature>
<comment type="catalytic activity">
    <reaction evidence="1 10">
        <text>2 ATP = 3',3'-c-di-AMP + 2 diphosphate</text>
        <dbReference type="Rhea" id="RHEA:35655"/>
        <dbReference type="ChEBI" id="CHEBI:30616"/>
        <dbReference type="ChEBI" id="CHEBI:33019"/>
        <dbReference type="ChEBI" id="CHEBI:71500"/>
        <dbReference type="EC" id="2.7.7.85"/>
    </reaction>
</comment>
<dbReference type="GO" id="GO:0004016">
    <property type="term" value="F:adenylate cyclase activity"/>
    <property type="evidence" value="ECO:0007669"/>
    <property type="project" value="UniProtKB-UniRule"/>
</dbReference>
<dbReference type="AlphaFoldDB" id="A0A9D9NNA3"/>
<keyword evidence="2 10" id="KW-1003">Cell membrane</keyword>
<keyword evidence="6 10" id="KW-0547">Nucleotide-binding</keyword>
<dbReference type="SUPFAM" id="SSF143597">
    <property type="entry name" value="YojJ-like"/>
    <property type="match status" value="1"/>
</dbReference>
<protein>
    <recommendedName>
        <fullName evidence="10">Diadenylate cyclase</fullName>
        <shortName evidence="10">DAC</shortName>
        <ecNumber evidence="10">2.7.7.85</ecNumber>
    </recommendedName>
    <alternativeName>
        <fullName evidence="10">Cyclic-di-AMP synthase</fullName>
        <shortName evidence="10">c-di-AMP synthase</shortName>
    </alternativeName>
</protein>
<comment type="subunit">
    <text evidence="10">Probably a homodimer.</text>
</comment>
<name>A0A9D9NNA3_9BACT</name>
<evidence type="ECO:0000256" key="7">
    <source>
        <dbReference type="ARBA" id="ARBA00022840"/>
    </source>
</evidence>
<comment type="caution">
    <text evidence="10">Lacks conserved residue(s) required for the propagation of feature annotation.</text>
</comment>
<dbReference type="Pfam" id="PF02457">
    <property type="entry name" value="DAC"/>
    <property type="match status" value="1"/>
</dbReference>
<evidence type="ECO:0000256" key="1">
    <source>
        <dbReference type="ARBA" id="ARBA00000877"/>
    </source>
</evidence>
<dbReference type="PANTHER" id="PTHR34185">
    <property type="entry name" value="DIADENYLATE CYCLASE"/>
    <property type="match status" value="1"/>
</dbReference>
<keyword evidence="7 10" id="KW-0067">ATP-binding</keyword>
<dbReference type="NCBIfam" id="TIGR00159">
    <property type="entry name" value="diadenylate cyclase CdaA"/>
    <property type="match status" value="1"/>
</dbReference>
<dbReference type="InterPro" id="IPR050338">
    <property type="entry name" value="DisA"/>
</dbReference>
<proteinExistence type="inferred from homology"/>
<evidence type="ECO:0000256" key="4">
    <source>
        <dbReference type="ARBA" id="ARBA00022692"/>
    </source>
</evidence>
<dbReference type="EMBL" id="JADILW010000019">
    <property type="protein sequence ID" value="MBO8479720.1"/>
    <property type="molecule type" value="Genomic_DNA"/>
</dbReference>
<evidence type="ECO:0000256" key="9">
    <source>
        <dbReference type="ARBA" id="ARBA00023136"/>
    </source>
</evidence>
<comment type="caution">
    <text evidence="12">The sequence shown here is derived from an EMBL/GenBank/DDBJ whole genome shotgun (WGS) entry which is preliminary data.</text>
</comment>
<reference evidence="12" key="2">
    <citation type="journal article" date="2021" name="PeerJ">
        <title>Extensive microbial diversity within the chicken gut microbiome revealed by metagenomics and culture.</title>
        <authorList>
            <person name="Gilroy R."/>
            <person name="Ravi A."/>
            <person name="Getino M."/>
            <person name="Pursley I."/>
            <person name="Horton D.L."/>
            <person name="Alikhan N.F."/>
            <person name="Baker D."/>
            <person name="Gharbi K."/>
            <person name="Hall N."/>
            <person name="Watson M."/>
            <person name="Adriaenssens E.M."/>
            <person name="Foster-Nyarko E."/>
            <person name="Jarju S."/>
            <person name="Secka A."/>
            <person name="Antonio M."/>
            <person name="Oren A."/>
            <person name="Chaudhuri R.R."/>
            <person name="La Ragione R."/>
            <person name="Hildebrand F."/>
            <person name="Pallen M.J."/>
        </authorList>
    </citation>
    <scope>NUCLEOTIDE SEQUENCE</scope>
    <source>
        <strain evidence="12">B3-1481</strain>
    </source>
</reference>
<dbReference type="Gene3D" id="3.40.1700.10">
    <property type="entry name" value="DNA integrity scanning protein, DisA, N-terminal domain"/>
    <property type="match status" value="1"/>
</dbReference>
<dbReference type="GO" id="GO:0006171">
    <property type="term" value="P:cAMP biosynthetic process"/>
    <property type="evidence" value="ECO:0007669"/>
    <property type="project" value="InterPro"/>
</dbReference>
<keyword evidence="3 10" id="KW-0808">Transferase</keyword>
<keyword evidence="5 10" id="KW-0548">Nucleotidyltransferase</keyword>
<dbReference type="InterPro" id="IPR003390">
    <property type="entry name" value="DNA_integrity_scan_DisA_N"/>
</dbReference>
<gene>
    <name evidence="10" type="primary">dacA</name>
    <name evidence="12" type="ORF">IAB76_01210</name>
</gene>
<dbReference type="InterPro" id="IPR036888">
    <property type="entry name" value="DNA_integrity_DisA_N_sf"/>
</dbReference>
<evidence type="ECO:0000259" key="11">
    <source>
        <dbReference type="PROSITE" id="PS51794"/>
    </source>
</evidence>
<comment type="similarity">
    <text evidence="10">Belongs to the adenylate cyclase family. DacA/CdaA subfamily.</text>
</comment>
<keyword evidence="8 10" id="KW-1133">Transmembrane helix</keyword>
<feature type="transmembrane region" description="Helical" evidence="10">
    <location>
        <begin position="6"/>
        <end position="26"/>
    </location>
</feature>
<dbReference type="PANTHER" id="PTHR34185:SF1">
    <property type="entry name" value="DIADENYLATE CYCLASE"/>
    <property type="match status" value="1"/>
</dbReference>
<feature type="transmembrane region" description="Helical" evidence="10">
    <location>
        <begin position="58"/>
        <end position="78"/>
    </location>
</feature>
<dbReference type="PIRSF" id="PIRSF004793">
    <property type="entry name" value="UCP004793"/>
    <property type="match status" value="1"/>
</dbReference>
<evidence type="ECO:0000313" key="13">
    <source>
        <dbReference type="Proteomes" id="UP000823769"/>
    </source>
</evidence>
<dbReference type="Pfam" id="PF19293">
    <property type="entry name" value="CdaA_N"/>
    <property type="match status" value="1"/>
</dbReference>
<dbReference type="InterPro" id="IPR034701">
    <property type="entry name" value="CdaA"/>
</dbReference>
<evidence type="ECO:0000256" key="2">
    <source>
        <dbReference type="ARBA" id="ARBA00022475"/>
    </source>
</evidence>